<feature type="region of interest" description="Disordered" evidence="1">
    <location>
        <begin position="123"/>
        <end position="186"/>
    </location>
</feature>
<keyword evidence="4" id="KW-1185">Reference proteome</keyword>
<reference evidence="4" key="1">
    <citation type="journal article" date="2019" name="Int. J. Syst. Evol. Microbiol.">
        <title>The Global Catalogue of Microorganisms (GCM) 10K type strain sequencing project: providing services to taxonomists for standard genome sequencing and annotation.</title>
        <authorList>
            <consortium name="The Broad Institute Genomics Platform"/>
            <consortium name="The Broad Institute Genome Sequencing Center for Infectious Disease"/>
            <person name="Wu L."/>
            <person name="Ma J."/>
        </authorList>
    </citation>
    <scope>NUCLEOTIDE SEQUENCE [LARGE SCALE GENOMIC DNA]</scope>
    <source>
        <strain evidence="4">CCTCC AB 2013263</strain>
    </source>
</reference>
<evidence type="ECO:0000313" key="3">
    <source>
        <dbReference type="EMBL" id="MFC3863176.1"/>
    </source>
</evidence>
<comment type="caution">
    <text evidence="3">The sequence shown here is derived from an EMBL/GenBank/DDBJ whole genome shotgun (WGS) entry which is preliminary data.</text>
</comment>
<evidence type="ECO:0000256" key="1">
    <source>
        <dbReference type="SAM" id="MobiDB-lite"/>
    </source>
</evidence>
<evidence type="ECO:0008006" key="5">
    <source>
        <dbReference type="Google" id="ProtNLM"/>
    </source>
</evidence>
<accession>A0ABV8AD55</accession>
<feature type="signal peptide" evidence="2">
    <location>
        <begin position="1"/>
        <end position="19"/>
    </location>
</feature>
<feature type="chain" id="PRO_5046634409" description="LTXXQ motif family protein" evidence="2">
    <location>
        <begin position="20"/>
        <end position="202"/>
    </location>
</feature>
<name>A0ABV8AD55_9DEIO</name>
<keyword evidence="2" id="KW-0732">Signal</keyword>
<proteinExistence type="predicted"/>
<dbReference type="Proteomes" id="UP001595748">
    <property type="component" value="Unassembled WGS sequence"/>
</dbReference>
<dbReference type="EMBL" id="JBHRZF010000233">
    <property type="protein sequence ID" value="MFC3863176.1"/>
    <property type="molecule type" value="Genomic_DNA"/>
</dbReference>
<protein>
    <recommendedName>
        <fullName evidence="5">LTXXQ motif family protein</fullName>
    </recommendedName>
</protein>
<evidence type="ECO:0000256" key="2">
    <source>
        <dbReference type="SAM" id="SignalP"/>
    </source>
</evidence>
<evidence type="ECO:0000313" key="4">
    <source>
        <dbReference type="Proteomes" id="UP001595748"/>
    </source>
</evidence>
<feature type="compositionally biased region" description="Low complexity" evidence="1">
    <location>
        <begin position="152"/>
        <end position="179"/>
    </location>
</feature>
<gene>
    <name evidence="3" type="ORF">ACFOPQ_20650</name>
</gene>
<dbReference type="RefSeq" id="WP_380081109.1">
    <property type="nucleotide sequence ID" value="NZ_JBHRZF010000233.1"/>
</dbReference>
<organism evidence="3 4">
    <name type="scientific">Deinococcus antarcticus</name>
    <dbReference type="NCBI Taxonomy" id="1298767"/>
    <lineage>
        <taxon>Bacteria</taxon>
        <taxon>Thermotogati</taxon>
        <taxon>Deinococcota</taxon>
        <taxon>Deinococci</taxon>
        <taxon>Deinococcales</taxon>
        <taxon>Deinococcaceae</taxon>
        <taxon>Deinococcus</taxon>
    </lineage>
</organism>
<sequence length="202" mass="21933">MKKTILPTSLLVLVSLASAQQGGMGQSGQQRQMTPEMQARMKQMQPIMDLAQGVRLLPDLEKNKATAMTRAQAAQLLPILKALQTAQALDPNNARKYLSQIEDKILTDRQLTAMDDLALKEEKERAARRAQAQKSGQTNTRIPGVPGGMLGGQNRAGQNNQNGSRNAQGQAGQGSRSGQFNPFKQGRQADALKAYIAVLQKK</sequence>